<dbReference type="Gene3D" id="2.40.50.140">
    <property type="entry name" value="Nucleic acid-binding proteins"/>
    <property type="match status" value="1"/>
</dbReference>
<dbReference type="PANTHER" id="PTHR23355">
    <property type="entry name" value="RIBONUCLEASE"/>
    <property type="match status" value="1"/>
</dbReference>
<dbReference type="Gene3D" id="2.40.50.690">
    <property type="match status" value="1"/>
</dbReference>
<evidence type="ECO:0000256" key="2">
    <source>
        <dbReference type="SAM" id="MobiDB-lite"/>
    </source>
</evidence>
<feature type="compositionally biased region" description="Low complexity" evidence="2">
    <location>
        <begin position="1132"/>
        <end position="1152"/>
    </location>
</feature>
<dbReference type="FunFam" id="2.40.50.700:FF:000002">
    <property type="entry name" value="Cell wall biogenesis protein"/>
    <property type="match status" value="1"/>
</dbReference>
<dbReference type="InterPro" id="IPR050180">
    <property type="entry name" value="RNR_Ribonuclease"/>
</dbReference>
<protein>
    <recommendedName>
        <fullName evidence="3">RNB domain-containing protein</fullName>
    </recommendedName>
</protein>
<dbReference type="Pfam" id="PF17849">
    <property type="entry name" value="OB_Dis3"/>
    <property type="match status" value="1"/>
</dbReference>
<dbReference type="PANTHER" id="PTHR23355:SF9">
    <property type="entry name" value="DIS3-LIKE EXONUCLEASE 2"/>
    <property type="match status" value="1"/>
</dbReference>
<feature type="compositionally biased region" description="Basic and acidic residues" evidence="2">
    <location>
        <begin position="1"/>
        <end position="12"/>
    </location>
</feature>
<dbReference type="InterPro" id="IPR012340">
    <property type="entry name" value="NA-bd_OB-fold"/>
</dbReference>
<organism evidence="4 5">
    <name type="scientific">Syncephalastrum racemosum</name>
    <name type="common">Filamentous fungus</name>
    <dbReference type="NCBI Taxonomy" id="13706"/>
    <lineage>
        <taxon>Eukaryota</taxon>
        <taxon>Fungi</taxon>
        <taxon>Fungi incertae sedis</taxon>
        <taxon>Mucoromycota</taxon>
        <taxon>Mucoromycotina</taxon>
        <taxon>Mucoromycetes</taxon>
        <taxon>Mucorales</taxon>
        <taxon>Syncephalastraceae</taxon>
        <taxon>Syncephalastrum</taxon>
    </lineage>
</organism>
<feature type="compositionally biased region" description="Basic and acidic residues" evidence="2">
    <location>
        <begin position="50"/>
        <end position="59"/>
    </location>
</feature>
<dbReference type="OrthoDB" id="372421at2759"/>
<proteinExistence type="inferred from homology"/>
<evidence type="ECO:0000256" key="1">
    <source>
        <dbReference type="ARBA" id="ARBA00005785"/>
    </source>
</evidence>
<dbReference type="GO" id="GO:0000175">
    <property type="term" value="F:3'-5'-RNA exonuclease activity"/>
    <property type="evidence" value="ECO:0007669"/>
    <property type="project" value="TreeGrafter"/>
</dbReference>
<feature type="region of interest" description="Disordered" evidence="2">
    <location>
        <begin position="1"/>
        <end position="74"/>
    </location>
</feature>
<gene>
    <name evidence="4" type="ORF">BCR43DRAFT_526438</name>
</gene>
<evidence type="ECO:0000313" key="5">
    <source>
        <dbReference type="Proteomes" id="UP000242180"/>
    </source>
</evidence>
<evidence type="ECO:0000259" key="3">
    <source>
        <dbReference type="SMART" id="SM00955"/>
    </source>
</evidence>
<dbReference type="GO" id="GO:0006402">
    <property type="term" value="P:mRNA catabolic process"/>
    <property type="evidence" value="ECO:0007669"/>
    <property type="project" value="TreeGrafter"/>
</dbReference>
<feature type="region of interest" description="Disordered" evidence="2">
    <location>
        <begin position="1132"/>
        <end position="1171"/>
    </location>
</feature>
<dbReference type="AlphaFoldDB" id="A0A1X2H7M6"/>
<dbReference type="Gene3D" id="2.40.50.700">
    <property type="match status" value="1"/>
</dbReference>
<comment type="caution">
    <text evidence="4">The sequence shown here is derived from an EMBL/GenBank/DDBJ whole genome shotgun (WGS) entry which is preliminary data.</text>
</comment>
<dbReference type="SMART" id="SM00955">
    <property type="entry name" value="RNB"/>
    <property type="match status" value="1"/>
</dbReference>
<feature type="compositionally biased region" description="Polar residues" evidence="2">
    <location>
        <begin position="267"/>
        <end position="278"/>
    </location>
</feature>
<dbReference type="GO" id="GO:0000932">
    <property type="term" value="C:P-body"/>
    <property type="evidence" value="ECO:0007669"/>
    <property type="project" value="TreeGrafter"/>
</dbReference>
<reference evidence="4 5" key="1">
    <citation type="submission" date="2016-07" db="EMBL/GenBank/DDBJ databases">
        <title>Pervasive Adenine N6-methylation of Active Genes in Fungi.</title>
        <authorList>
            <consortium name="DOE Joint Genome Institute"/>
            <person name="Mondo S.J."/>
            <person name="Dannebaum R.O."/>
            <person name="Kuo R.C."/>
            <person name="Labutti K."/>
            <person name="Haridas S."/>
            <person name="Kuo A."/>
            <person name="Salamov A."/>
            <person name="Ahrendt S.R."/>
            <person name="Lipzen A."/>
            <person name="Sullivan W."/>
            <person name="Andreopoulos W.B."/>
            <person name="Clum A."/>
            <person name="Lindquist E."/>
            <person name="Daum C."/>
            <person name="Ramamoorthy G.K."/>
            <person name="Gryganskyi A."/>
            <person name="Culley D."/>
            <person name="Magnuson J.K."/>
            <person name="James T.Y."/>
            <person name="O'Malley M.A."/>
            <person name="Stajich J.E."/>
            <person name="Spatafora J.W."/>
            <person name="Visel A."/>
            <person name="Grigoriev I.V."/>
        </authorList>
    </citation>
    <scope>NUCLEOTIDE SEQUENCE [LARGE SCALE GENOMIC DNA]</scope>
    <source>
        <strain evidence="4 5">NRRL 2496</strain>
    </source>
</reference>
<dbReference type="FunCoup" id="A0A1X2H7M6">
    <property type="interactions" value="502"/>
</dbReference>
<accession>A0A1X2H7M6</accession>
<feature type="compositionally biased region" description="Basic and acidic residues" evidence="2">
    <location>
        <begin position="25"/>
        <end position="38"/>
    </location>
</feature>
<dbReference type="Pfam" id="PF00773">
    <property type="entry name" value="RNB"/>
    <property type="match status" value="1"/>
</dbReference>
<dbReference type="Proteomes" id="UP000242180">
    <property type="component" value="Unassembled WGS sequence"/>
</dbReference>
<feature type="domain" description="RNB" evidence="3">
    <location>
        <begin position="641"/>
        <end position="979"/>
    </location>
</feature>
<dbReference type="STRING" id="13706.A0A1X2H7M6"/>
<comment type="similarity">
    <text evidence="1">Belongs to the RNR ribonuclease family.</text>
</comment>
<feature type="region of interest" description="Disordered" evidence="2">
    <location>
        <begin position="203"/>
        <end position="286"/>
    </location>
</feature>
<dbReference type="Pfam" id="PF17877">
    <property type="entry name" value="Dis3l2_C_term"/>
    <property type="match status" value="1"/>
</dbReference>
<feature type="region of interest" description="Disordered" evidence="2">
    <location>
        <begin position="161"/>
        <end position="184"/>
    </location>
</feature>
<dbReference type="GO" id="GO:0003723">
    <property type="term" value="F:RNA binding"/>
    <property type="evidence" value="ECO:0007669"/>
    <property type="project" value="InterPro"/>
</dbReference>
<dbReference type="InParanoid" id="A0A1X2H7M6"/>
<dbReference type="SUPFAM" id="SSF50249">
    <property type="entry name" value="Nucleic acid-binding proteins"/>
    <property type="match status" value="2"/>
</dbReference>
<dbReference type="InterPro" id="IPR001900">
    <property type="entry name" value="RNase_II/R"/>
</dbReference>
<sequence length="1222" mass="137212">METDHIHFEHQTAPESTRGLFDPPEPQHEKASDRRRSMDPFQKAPLTPKPQREQQEKAFVRGHQRSRSAVMLSNQSKRNFGLQTLTEEMKQPEKEEDQSVTVDSLQDMINTLKSLPPVTLKESNRTSQRKLSLSMKPLASGSGADTMQNMIQNTVQELRNIPPQDKAVRRRSRRAASMNTSLEASTAMRDAALAEAEAKLLGKQDRILEEEPSNPRLGMPRRHTTSLKGPPPLASSSADLFSRPAGRRRYSESSGTFDPSTLIGKRTSLQQLPTLSENTELKPSRRLTFNKPLVLEESNRSLPGSRRSSRSYDNDWRASTPVLAPFSPRASTSFNLVPFTPTRVNFAKDDANPHQRRPLFTAHLPFSALPPLFRSRQLVRGMLRVNKRNRSDAYVTCEDLDADVYVCGSRDRNRALEGDVVAVRLVDVDRVLREKKEKEEAKVARNGGQARARMPDEEDENEIIFGGDEDVDTVKPKYCGVVVAVLERAQNQVFSGTLTLMRPNNKRAQEEQAAEEARRLAAGKDDWLPPKEAPKIVWFKATDKRVPLIAIPVEQAPSDFVENSAKYATRLFVGSIKRWPITSLHPFGALERELGPVNELDVQTMAILADNNVTDTDFSEPVKMCLPTEPVRPLETQDGGRRNYTNLRAFTMDPAGSNVLDDALTIEKISNDIYEVGVHVSDVAYFIRAHSPLDKEARARAVRVDLVHKFVPMLPVSLTEKLTNLNVNEPRLTLSVVWKMSTEGKVLDTWVGKSIVSSKAKLTYDDVQRVLDDKPVQISQDAALQDALCQDIKTLHHITQHLREARFETGAMAQKQVELSFLFEKDGEAPTSLSIKKTLPAVHIIKELHLRANMAVAQQISSQLPEHALLRRQGPPVDYKLREFETYVQTYLGVAMDTSSAGAIEKSIGAIEDTQLQGIVSTLFLKTLAPPKYFCTGTLDITKYAHYALNAPLFTHFTAPSRRYSDIIVHRQLETALSDEKEKRFYLDRDTVQKLAQHCNVKKDAAMTARDQSSLLFMSLHLCAKQQPPTDHITVFRDAVVVAVFEQYFDVILPDYNIQKRVHLAHLPLMYSSFDPKERALAMYWNKNISTSTGRAEKDDMFLDDEEEDIDEDALVEDILAEEQETEAKATAAAQTEGHHVTANTAAATENTIPKQKRQSHEYGGRSRRASVLRARLSDSTAYSTEQASQTIKALDKIKVIVIVDVLKPPPVVRVLAANPFA</sequence>
<evidence type="ECO:0000313" key="4">
    <source>
        <dbReference type="EMBL" id="ORY94029.1"/>
    </source>
</evidence>
<dbReference type="InterPro" id="IPR041093">
    <property type="entry name" value="Dis3l2-like_C"/>
</dbReference>
<name>A0A1X2H7M6_SYNRA</name>
<dbReference type="InterPro" id="IPR041505">
    <property type="entry name" value="Dis3_CSD2"/>
</dbReference>
<dbReference type="EMBL" id="MCGN01000008">
    <property type="protein sequence ID" value="ORY94029.1"/>
    <property type="molecule type" value="Genomic_DNA"/>
</dbReference>
<keyword evidence="5" id="KW-1185">Reference proteome</keyword>